<dbReference type="Proteomes" id="UP000308196">
    <property type="component" value="Chromosome"/>
</dbReference>
<dbReference type="STRING" id="1123265.GCA_000686625_04278"/>
<sequence length="115" mass="11806">MKRILNKIGKLLQVVLTAPVKLPGKAVNVLKYLALGLGILETVIEEEKPPPEEPGQQKQGAEHRETSGRNDPAGASTDKGDAAAQAAGNKSGQLAVTAHDDAGGSGERSGGDEGE</sequence>
<evidence type="ECO:0000313" key="2">
    <source>
        <dbReference type="EMBL" id="VTR49375.1"/>
    </source>
</evidence>
<dbReference type="RefSeq" id="WP_028070912.1">
    <property type="nucleotide sequence ID" value="NZ_CP141191.1"/>
</dbReference>
<gene>
    <name evidence="2" type="ORF">NCTC11429_03873</name>
</gene>
<accession>A0A4U9VPU1</accession>
<proteinExistence type="predicted"/>
<protein>
    <submittedName>
        <fullName evidence="2">Uncharacterized protein</fullName>
    </submittedName>
</protein>
<reference evidence="2 3" key="1">
    <citation type="submission" date="2019-05" db="EMBL/GenBank/DDBJ databases">
        <authorList>
            <consortium name="Pathogen Informatics"/>
        </authorList>
    </citation>
    <scope>NUCLEOTIDE SEQUENCE [LARGE SCALE GENOMIC DNA]</scope>
    <source>
        <strain evidence="2 3">NCTC11429</strain>
    </source>
</reference>
<evidence type="ECO:0000313" key="3">
    <source>
        <dbReference type="Proteomes" id="UP000308196"/>
    </source>
</evidence>
<name>A0A4U9VPU1_9SPHI</name>
<dbReference type="AlphaFoldDB" id="A0A4U9VPU1"/>
<feature type="region of interest" description="Disordered" evidence="1">
    <location>
        <begin position="45"/>
        <end position="115"/>
    </location>
</feature>
<dbReference type="EMBL" id="LR590484">
    <property type="protein sequence ID" value="VTR49375.1"/>
    <property type="molecule type" value="Genomic_DNA"/>
</dbReference>
<evidence type="ECO:0000256" key="1">
    <source>
        <dbReference type="SAM" id="MobiDB-lite"/>
    </source>
</evidence>
<dbReference type="KEGG" id="stha:NCTC11429_03873"/>
<dbReference type="GeneID" id="78464503"/>
<organism evidence="2 3">
    <name type="scientific">Sphingobacterium thalpophilum</name>
    <dbReference type="NCBI Taxonomy" id="259"/>
    <lineage>
        <taxon>Bacteria</taxon>
        <taxon>Pseudomonadati</taxon>
        <taxon>Bacteroidota</taxon>
        <taxon>Sphingobacteriia</taxon>
        <taxon>Sphingobacteriales</taxon>
        <taxon>Sphingobacteriaceae</taxon>
        <taxon>Sphingobacterium</taxon>
    </lineage>
</organism>